<dbReference type="EMBL" id="JARKIE010000071">
    <property type="protein sequence ID" value="KAJ7689592.1"/>
    <property type="molecule type" value="Genomic_DNA"/>
</dbReference>
<reference evidence="2" key="1">
    <citation type="submission" date="2023-03" db="EMBL/GenBank/DDBJ databases">
        <title>Massive genome expansion in bonnet fungi (Mycena s.s.) driven by repeated elements and novel gene families across ecological guilds.</title>
        <authorList>
            <consortium name="Lawrence Berkeley National Laboratory"/>
            <person name="Harder C.B."/>
            <person name="Miyauchi S."/>
            <person name="Viragh M."/>
            <person name="Kuo A."/>
            <person name="Thoen E."/>
            <person name="Andreopoulos B."/>
            <person name="Lu D."/>
            <person name="Skrede I."/>
            <person name="Drula E."/>
            <person name="Henrissat B."/>
            <person name="Morin E."/>
            <person name="Kohler A."/>
            <person name="Barry K."/>
            <person name="LaButti K."/>
            <person name="Morin E."/>
            <person name="Salamov A."/>
            <person name="Lipzen A."/>
            <person name="Mereny Z."/>
            <person name="Hegedus B."/>
            <person name="Baldrian P."/>
            <person name="Stursova M."/>
            <person name="Weitz H."/>
            <person name="Taylor A."/>
            <person name="Grigoriev I.V."/>
            <person name="Nagy L.G."/>
            <person name="Martin F."/>
            <person name="Kauserud H."/>
        </authorList>
    </citation>
    <scope>NUCLEOTIDE SEQUENCE</scope>
    <source>
        <strain evidence="2">CBHHK067</strain>
    </source>
</reference>
<comment type="caution">
    <text evidence="2">The sequence shown here is derived from an EMBL/GenBank/DDBJ whole genome shotgun (WGS) entry which is preliminary data.</text>
</comment>
<evidence type="ECO:0000256" key="1">
    <source>
        <dbReference type="SAM" id="MobiDB-lite"/>
    </source>
</evidence>
<name>A0AAD7DGA6_MYCRO</name>
<feature type="region of interest" description="Disordered" evidence="1">
    <location>
        <begin position="246"/>
        <end position="267"/>
    </location>
</feature>
<dbReference type="AlphaFoldDB" id="A0AAD7DGA6"/>
<proteinExistence type="predicted"/>
<dbReference type="Proteomes" id="UP001221757">
    <property type="component" value="Unassembled WGS sequence"/>
</dbReference>
<gene>
    <name evidence="2" type="ORF">B0H17DRAFT_1134924</name>
</gene>
<evidence type="ECO:0000313" key="3">
    <source>
        <dbReference type="Proteomes" id="UP001221757"/>
    </source>
</evidence>
<accession>A0AAD7DGA6</accession>
<feature type="compositionally biased region" description="Low complexity" evidence="1">
    <location>
        <begin position="247"/>
        <end position="267"/>
    </location>
</feature>
<keyword evidence="3" id="KW-1185">Reference proteome</keyword>
<sequence length="349" mass="38342">MIQSMIKCTADSKTEIMSRLRPVGLETTRDLPSVLKGSGGTLPPLPIYGNSLSLYPLASMFQSFTSAANRQPPIQSTLPHWKIKLKEDLFVVSITCGFFEFRGIEELHGVYDVGRRAGLGRAGSAWANSDEMSTATRHKTYTGSTAFSPTKMQLASHRARAGTAYNSPLDTHPLCQTPQPDPQRAHPLCHPPHHPGTGTISVMHSFHAANPSIQQRLSFAARTTLMRPLHGGQFLLRTPMVPRGMIGSARSASGRSSESWQSGSEDGWAPAEERSWLRFSSAFVGHLASPENAPGRLQRDWPAEQEFYEILSVRGIGFICARSEGNLTKTDRGIELFALLEQFALRNQS</sequence>
<organism evidence="2 3">
    <name type="scientific">Mycena rosella</name>
    <name type="common">Pink bonnet</name>
    <name type="synonym">Agaricus rosellus</name>
    <dbReference type="NCBI Taxonomy" id="1033263"/>
    <lineage>
        <taxon>Eukaryota</taxon>
        <taxon>Fungi</taxon>
        <taxon>Dikarya</taxon>
        <taxon>Basidiomycota</taxon>
        <taxon>Agaricomycotina</taxon>
        <taxon>Agaricomycetes</taxon>
        <taxon>Agaricomycetidae</taxon>
        <taxon>Agaricales</taxon>
        <taxon>Marasmiineae</taxon>
        <taxon>Mycenaceae</taxon>
        <taxon>Mycena</taxon>
    </lineage>
</organism>
<protein>
    <submittedName>
        <fullName evidence="2">Uncharacterized protein</fullName>
    </submittedName>
</protein>
<evidence type="ECO:0000313" key="2">
    <source>
        <dbReference type="EMBL" id="KAJ7689592.1"/>
    </source>
</evidence>